<evidence type="ECO:0000259" key="12">
    <source>
        <dbReference type="PROSITE" id="PS50026"/>
    </source>
</evidence>
<evidence type="ECO:0000313" key="14">
    <source>
        <dbReference type="Proteomes" id="UP000290809"/>
    </source>
</evidence>
<dbReference type="SUPFAM" id="SSF49785">
    <property type="entry name" value="Galactose-binding domain-like"/>
    <property type="match status" value="1"/>
</dbReference>
<name>A0A430Q553_SCHBO</name>
<dbReference type="InterPro" id="IPR013320">
    <property type="entry name" value="ConA-like_dom_sf"/>
</dbReference>
<dbReference type="InterPro" id="IPR000742">
    <property type="entry name" value="EGF"/>
</dbReference>
<feature type="domain" description="Laminin G" evidence="11">
    <location>
        <begin position="111"/>
        <end position="306"/>
    </location>
</feature>
<dbReference type="PROSITE" id="PS01286">
    <property type="entry name" value="FA58C_2"/>
    <property type="match status" value="1"/>
</dbReference>
<reference evidence="13 14" key="1">
    <citation type="journal article" date="2019" name="PLoS Pathog.">
        <title>Genome sequence of the bovine parasite Schistosoma bovis Tanzania.</title>
        <authorList>
            <person name="Oey H."/>
            <person name="Zakrzewski M."/>
            <person name="Gobert G."/>
            <person name="Gravermann K."/>
            <person name="Stoye J."/>
            <person name="Jones M."/>
            <person name="Mcmanus D."/>
            <person name="Krause L."/>
        </authorList>
    </citation>
    <scope>NUCLEOTIDE SEQUENCE [LARGE SCALE GENOMIC DNA]</scope>
    <source>
        <strain evidence="13 14">TAN1997</strain>
    </source>
</reference>
<dbReference type="CDD" id="cd00110">
    <property type="entry name" value="LamG"/>
    <property type="match status" value="2"/>
</dbReference>
<dbReference type="SMART" id="SM00231">
    <property type="entry name" value="FA58C"/>
    <property type="match status" value="1"/>
</dbReference>
<dbReference type="Pfam" id="PF00754">
    <property type="entry name" value="F5_F8_type_C"/>
    <property type="match status" value="1"/>
</dbReference>
<keyword evidence="6" id="KW-1133">Transmembrane helix</keyword>
<evidence type="ECO:0000256" key="2">
    <source>
        <dbReference type="ARBA" id="ARBA00010241"/>
    </source>
</evidence>
<comment type="similarity">
    <text evidence="2">Belongs to the neurexin family.</text>
</comment>
<dbReference type="InterPro" id="IPR008979">
    <property type="entry name" value="Galactose-bd-like_sf"/>
</dbReference>
<protein>
    <submittedName>
        <fullName evidence="13">Uncharacterized protein</fullName>
    </submittedName>
</protein>
<dbReference type="SUPFAM" id="SSF49899">
    <property type="entry name" value="Concanavalin A-like lectins/glucanases"/>
    <property type="match status" value="2"/>
</dbReference>
<evidence type="ECO:0000256" key="4">
    <source>
        <dbReference type="ARBA" id="ARBA00022692"/>
    </source>
</evidence>
<dbReference type="InterPro" id="IPR050372">
    <property type="entry name" value="Neurexin-related_CASP"/>
</dbReference>
<keyword evidence="14" id="KW-1185">Reference proteome</keyword>
<dbReference type="GO" id="GO:0016020">
    <property type="term" value="C:membrane"/>
    <property type="evidence" value="ECO:0007669"/>
    <property type="project" value="UniProtKB-SubCell"/>
</dbReference>
<gene>
    <name evidence="13" type="ORF">DC041_0012581</name>
</gene>
<comment type="caution">
    <text evidence="9">Lacks conserved residue(s) required for the propagation of feature annotation.</text>
</comment>
<dbReference type="PROSITE" id="PS50026">
    <property type="entry name" value="EGF_3"/>
    <property type="match status" value="1"/>
</dbReference>
<sequence length="665" mass="75641">MTDRYNGIKDNQITASSSFSDQTMPYYGRLHISDEGAGAWIALDQDDKQWIQIDLLKRKVIQSVATQGRQGARQWIQDYYIYYTDSNEPIHWSVIKDDLGQPLLFDGNIDDNTVKFNNFSYPIVARYIRLNPQRWNNLISMRMELFGCDYRPFVAYLDGTSWIDLRLDLPGRATQTYIDEISFRFRTKEINGTVPLSDEPTDNIVDAGSLLDDDQWHDVQIIREEKNLNISVDRIKVWRNISAIFVHMNMNRNLSIGGLPDYSNRRGLSVSQNFIGCIEEFIFNGVHIIRDAQRSLMKIPQLLINNELEELPWEESLGYPKRNSFIWWGPPMTQDKLNITGLAISGSGRFGIECPSGVIDNTVLTFPDVQQYIVFLKIERDGGTNFGMEDESGHLTLEIVLPGVYIIKYTVRNKDSAAINGTFADGLWHSVKFSMSQNLVTLIIDNIVYTTVQNMTLPLYFDKVSYIGGGRPQRYSFQGCLRQIRINGIDVEWDKLDPTTRHRSIINGSCMIQDRCNPNPCKHEAPCSQTGSTFYCDCTNTGYAGAVCHQSEYFTSCSEAGLFYALQQSTINITIDMDGSGVLEPIEVTCDFTDQNTVMTMLHHDAPDDVVVDGYQAPGSYRRKLNYGRADRETLGELVRRSVECDQSLTYQCWNAKLLQLPAGG</sequence>
<dbReference type="PANTHER" id="PTHR15036:SF49">
    <property type="entry name" value="AXOTACTIN"/>
    <property type="match status" value="1"/>
</dbReference>
<evidence type="ECO:0000256" key="7">
    <source>
        <dbReference type="ARBA" id="ARBA00023136"/>
    </source>
</evidence>
<feature type="domain" description="Laminin G" evidence="11">
    <location>
        <begin position="341"/>
        <end position="510"/>
    </location>
</feature>
<dbReference type="PANTHER" id="PTHR15036">
    <property type="entry name" value="PIKACHURIN-LIKE PROTEIN"/>
    <property type="match status" value="1"/>
</dbReference>
<dbReference type="CDD" id="cd00054">
    <property type="entry name" value="EGF_CA"/>
    <property type="match status" value="1"/>
</dbReference>
<dbReference type="SMART" id="SM00282">
    <property type="entry name" value="LamG"/>
    <property type="match status" value="2"/>
</dbReference>
<feature type="domain" description="F5/8 type C" evidence="10">
    <location>
        <begin position="1"/>
        <end position="148"/>
    </location>
</feature>
<dbReference type="SUPFAM" id="SSF57196">
    <property type="entry name" value="EGF/Laminin"/>
    <property type="match status" value="1"/>
</dbReference>
<dbReference type="Gene3D" id="2.60.120.260">
    <property type="entry name" value="Galactose-binding domain-like"/>
    <property type="match status" value="1"/>
</dbReference>
<dbReference type="Pfam" id="PF02210">
    <property type="entry name" value="Laminin_G_2"/>
    <property type="match status" value="2"/>
</dbReference>
<evidence type="ECO:0000256" key="3">
    <source>
        <dbReference type="ARBA" id="ARBA00022536"/>
    </source>
</evidence>
<evidence type="ECO:0000256" key="8">
    <source>
        <dbReference type="ARBA" id="ARBA00023157"/>
    </source>
</evidence>
<comment type="caution">
    <text evidence="13">The sequence shown here is derived from an EMBL/GenBank/DDBJ whole genome shotgun (WGS) entry which is preliminary data.</text>
</comment>
<dbReference type="FunFam" id="2.60.120.260:FF:000016">
    <property type="entry name" value="Contactin-associated protein-like 4 isoform 1"/>
    <property type="match status" value="1"/>
</dbReference>
<evidence type="ECO:0000256" key="9">
    <source>
        <dbReference type="PROSITE-ProRule" id="PRU00076"/>
    </source>
</evidence>
<dbReference type="Gene3D" id="2.60.120.200">
    <property type="match status" value="2"/>
</dbReference>
<comment type="subcellular location">
    <subcellularLocation>
        <location evidence="1">Membrane</location>
        <topology evidence="1">Single-pass type I membrane protein</topology>
    </subcellularLocation>
</comment>
<dbReference type="CDD" id="cd00057">
    <property type="entry name" value="FA58C"/>
    <property type="match status" value="1"/>
</dbReference>
<dbReference type="Proteomes" id="UP000290809">
    <property type="component" value="Unassembled WGS sequence"/>
</dbReference>
<evidence type="ECO:0000256" key="5">
    <source>
        <dbReference type="ARBA" id="ARBA00022729"/>
    </source>
</evidence>
<dbReference type="PROSITE" id="PS50022">
    <property type="entry name" value="FA58C_3"/>
    <property type="match status" value="1"/>
</dbReference>
<dbReference type="InterPro" id="IPR000421">
    <property type="entry name" value="FA58C"/>
</dbReference>
<dbReference type="InterPro" id="IPR001791">
    <property type="entry name" value="Laminin_G"/>
</dbReference>
<dbReference type="PROSITE" id="PS50025">
    <property type="entry name" value="LAM_G_DOMAIN"/>
    <property type="match status" value="2"/>
</dbReference>
<accession>A0A430Q553</accession>
<organism evidence="13 14">
    <name type="scientific">Schistosoma bovis</name>
    <name type="common">Blood fluke</name>
    <dbReference type="NCBI Taxonomy" id="6184"/>
    <lineage>
        <taxon>Eukaryota</taxon>
        <taxon>Metazoa</taxon>
        <taxon>Spiralia</taxon>
        <taxon>Lophotrochozoa</taxon>
        <taxon>Platyhelminthes</taxon>
        <taxon>Trematoda</taxon>
        <taxon>Digenea</taxon>
        <taxon>Strigeidida</taxon>
        <taxon>Schistosomatoidea</taxon>
        <taxon>Schistosomatidae</taxon>
        <taxon>Schistosoma</taxon>
    </lineage>
</organism>
<keyword evidence="3 9" id="KW-0245">EGF-like domain</keyword>
<keyword evidence="4" id="KW-0812">Transmembrane</keyword>
<dbReference type="Gene3D" id="2.60.120.1000">
    <property type="match status" value="1"/>
</dbReference>
<keyword evidence="8" id="KW-1015">Disulfide bond</keyword>
<dbReference type="EMBL" id="QMKO01002696">
    <property type="protein sequence ID" value="RTG82786.1"/>
    <property type="molecule type" value="Genomic_DNA"/>
</dbReference>
<proteinExistence type="inferred from homology"/>
<evidence type="ECO:0000256" key="1">
    <source>
        <dbReference type="ARBA" id="ARBA00004479"/>
    </source>
</evidence>
<feature type="domain" description="EGF-like" evidence="12">
    <location>
        <begin position="512"/>
        <end position="549"/>
    </location>
</feature>
<keyword evidence="7" id="KW-0472">Membrane</keyword>
<evidence type="ECO:0000259" key="10">
    <source>
        <dbReference type="PROSITE" id="PS50022"/>
    </source>
</evidence>
<dbReference type="AlphaFoldDB" id="A0A430Q553"/>
<dbReference type="PROSITE" id="PS01285">
    <property type="entry name" value="FA58C_1"/>
    <property type="match status" value="1"/>
</dbReference>
<evidence type="ECO:0000256" key="6">
    <source>
        <dbReference type="ARBA" id="ARBA00022989"/>
    </source>
</evidence>
<dbReference type="STRING" id="6184.A0A430Q553"/>
<keyword evidence="5" id="KW-0732">Signal</keyword>
<evidence type="ECO:0000313" key="13">
    <source>
        <dbReference type="EMBL" id="RTG82786.1"/>
    </source>
</evidence>
<evidence type="ECO:0000259" key="11">
    <source>
        <dbReference type="PROSITE" id="PS50025"/>
    </source>
</evidence>